<name>A0A840YTH3_9SPHN</name>
<reference evidence="1 2" key="1">
    <citation type="submission" date="2020-08" db="EMBL/GenBank/DDBJ databases">
        <title>Genomic Encyclopedia of Type Strains, Phase IV (KMG-IV): sequencing the most valuable type-strain genomes for metagenomic binning, comparative biology and taxonomic classification.</title>
        <authorList>
            <person name="Goeker M."/>
        </authorList>
    </citation>
    <scope>NUCLEOTIDE SEQUENCE [LARGE SCALE GENOMIC DNA]</scope>
    <source>
        <strain evidence="1 2">DSM 26736</strain>
    </source>
</reference>
<evidence type="ECO:0000313" key="2">
    <source>
        <dbReference type="Proteomes" id="UP000527143"/>
    </source>
</evidence>
<evidence type="ECO:0000313" key="1">
    <source>
        <dbReference type="EMBL" id="MBB5712968.1"/>
    </source>
</evidence>
<protein>
    <submittedName>
        <fullName evidence="1">Uncharacterized protein</fullName>
    </submittedName>
</protein>
<proteinExistence type="predicted"/>
<organism evidence="1 2">
    <name type="scientific">Sphingomonas xinjiangensis</name>
    <dbReference type="NCBI Taxonomy" id="643568"/>
    <lineage>
        <taxon>Bacteria</taxon>
        <taxon>Pseudomonadati</taxon>
        <taxon>Pseudomonadota</taxon>
        <taxon>Alphaproteobacteria</taxon>
        <taxon>Sphingomonadales</taxon>
        <taxon>Sphingomonadaceae</taxon>
        <taxon>Sphingomonas</taxon>
    </lineage>
</organism>
<accession>A0A840YTH3</accession>
<sequence>MAKLNFNWHGYMYQDGINSIRLSYDSAAQALQLQTERAYDAIGAYNAKVEGGDESGIERDEDGHVVFDEADVLMYQSLAAEVALNTLRKAFAIVLYHHWERSAREWVQSKNGKHDTLVASLAAKGQSTDPLVNDLRTLVNTLKHDSERWGVQLHTDRADLFKSEFKITQARPIDWYDAIEVSGPALLAFFSAVSASGPTLNSP</sequence>
<dbReference type="AlphaFoldDB" id="A0A840YTH3"/>
<gene>
    <name evidence="1" type="ORF">FHT02_004230</name>
</gene>
<dbReference type="EMBL" id="JACIJF010000033">
    <property type="protein sequence ID" value="MBB5712968.1"/>
    <property type="molecule type" value="Genomic_DNA"/>
</dbReference>
<comment type="caution">
    <text evidence="1">The sequence shown here is derived from an EMBL/GenBank/DDBJ whole genome shotgun (WGS) entry which is preliminary data.</text>
</comment>
<dbReference type="RefSeq" id="WP_184091890.1">
    <property type="nucleotide sequence ID" value="NZ_JACIJF010000033.1"/>
</dbReference>
<keyword evidence="2" id="KW-1185">Reference proteome</keyword>
<dbReference type="Proteomes" id="UP000527143">
    <property type="component" value="Unassembled WGS sequence"/>
</dbReference>